<dbReference type="KEGG" id="bgm:CAL15_11320"/>
<organism evidence="6 7">
    <name type="scientific">Bordetella genomosp. 13</name>
    <dbReference type="NCBI Taxonomy" id="463040"/>
    <lineage>
        <taxon>Bacteria</taxon>
        <taxon>Pseudomonadati</taxon>
        <taxon>Pseudomonadota</taxon>
        <taxon>Betaproteobacteria</taxon>
        <taxon>Burkholderiales</taxon>
        <taxon>Alcaligenaceae</taxon>
        <taxon>Bordetella</taxon>
    </lineage>
</organism>
<evidence type="ECO:0000256" key="1">
    <source>
        <dbReference type="ARBA" id="ARBA00022722"/>
    </source>
</evidence>
<dbReference type="SMART" id="SM00318">
    <property type="entry name" value="SNc"/>
    <property type="match status" value="1"/>
</dbReference>
<dbReference type="InterPro" id="IPR016071">
    <property type="entry name" value="Staphylococal_nuclease_OB-fold"/>
</dbReference>
<dbReference type="Proteomes" id="UP000194161">
    <property type="component" value="Chromosome"/>
</dbReference>
<protein>
    <submittedName>
        <fullName evidence="6">Nuclease</fullName>
    </submittedName>
</protein>
<evidence type="ECO:0000256" key="2">
    <source>
        <dbReference type="ARBA" id="ARBA00022759"/>
    </source>
</evidence>
<dbReference type="Pfam" id="PF00565">
    <property type="entry name" value="SNase"/>
    <property type="match status" value="1"/>
</dbReference>
<sequence>MFVRPRRGGQARGARRRGARRLGAGIAALVLAAAGVLVQRYLPFGEPSDGPSGPPAGRDAAQRGEPYELRGRIVDVADGDTVTMLTSDGQRRIRLDSIDAPEAGNGANQPGQPYAEASRKHLAGLVAGRYLRAQCHEADQYGRDVCTVRLDDGSSANRAQVSAGYAWAYTARRGAYLRDTAMPGLQRNAREARQGLWSQPGAVEPWKWRYECWRQRKCG</sequence>
<keyword evidence="7" id="KW-1185">Reference proteome</keyword>
<dbReference type="GO" id="GO:0004519">
    <property type="term" value="F:endonuclease activity"/>
    <property type="evidence" value="ECO:0007669"/>
    <property type="project" value="UniProtKB-KW"/>
</dbReference>
<evidence type="ECO:0000259" key="5">
    <source>
        <dbReference type="PROSITE" id="PS50830"/>
    </source>
</evidence>
<dbReference type="AlphaFoldDB" id="A0A1W6ZJI0"/>
<evidence type="ECO:0000256" key="3">
    <source>
        <dbReference type="ARBA" id="ARBA00022801"/>
    </source>
</evidence>
<dbReference type="PANTHER" id="PTHR12302:SF3">
    <property type="entry name" value="SERINE_THREONINE-PROTEIN KINASE 31"/>
    <property type="match status" value="1"/>
</dbReference>
<feature type="region of interest" description="Disordered" evidence="4">
    <location>
        <begin position="46"/>
        <end position="65"/>
    </location>
</feature>
<evidence type="ECO:0000313" key="7">
    <source>
        <dbReference type="Proteomes" id="UP000194161"/>
    </source>
</evidence>
<dbReference type="PROSITE" id="PS50830">
    <property type="entry name" value="TNASE_3"/>
    <property type="match status" value="1"/>
</dbReference>
<dbReference type="GO" id="GO:0005737">
    <property type="term" value="C:cytoplasm"/>
    <property type="evidence" value="ECO:0007669"/>
    <property type="project" value="TreeGrafter"/>
</dbReference>
<keyword evidence="2" id="KW-0255">Endonuclease</keyword>
<gene>
    <name evidence="6" type="ORF">CAL15_11320</name>
</gene>
<dbReference type="GO" id="GO:0016787">
    <property type="term" value="F:hydrolase activity"/>
    <property type="evidence" value="ECO:0007669"/>
    <property type="project" value="UniProtKB-KW"/>
</dbReference>
<evidence type="ECO:0000256" key="4">
    <source>
        <dbReference type="SAM" id="MobiDB-lite"/>
    </source>
</evidence>
<reference evidence="6 7" key="1">
    <citation type="submission" date="2017-05" db="EMBL/GenBank/DDBJ databases">
        <title>Complete and WGS of Bordetella genogroups.</title>
        <authorList>
            <person name="Spilker T."/>
            <person name="LiPuma J."/>
        </authorList>
    </citation>
    <scope>NUCLEOTIDE SEQUENCE [LARGE SCALE GENOMIC DNA]</scope>
    <source>
        <strain evidence="6 7">AU7206</strain>
    </source>
</reference>
<dbReference type="PROSITE" id="PS01123">
    <property type="entry name" value="TNASE_1"/>
    <property type="match status" value="1"/>
</dbReference>
<dbReference type="PANTHER" id="PTHR12302">
    <property type="entry name" value="EBNA2 BINDING PROTEIN P100"/>
    <property type="match status" value="1"/>
</dbReference>
<dbReference type="STRING" id="463040.CAL15_11320"/>
<proteinExistence type="predicted"/>
<name>A0A1W6ZJI0_9BORD</name>
<dbReference type="GO" id="GO:0003676">
    <property type="term" value="F:nucleic acid binding"/>
    <property type="evidence" value="ECO:0007669"/>
    <property type="project" value="InterPro"/>
</dbReference>
<dbReference type="SUPFAM" id="SSF50199">
    <property type="entry name" value="Staphylococcal nuclease"/>
    <property type="match status" value="1"/>
</dbReference>
<keyword evidence="3" id="KW-0378">Hydrolase</keyword>
<dbReference type="InterPro" id="IPR002071">
    <property type="entry name" value="Thermonucl_AS"/>
</dbReference>
<dbReference type="Gene3D" id="2.40.50.90">
    <property type="match status" value="1"/>
</dbReference>
<dbReference type="InterPro" id="IPR035437">
    <property type="entry name" value="SNase_OB-fold_sf"/>
</dbReference>
<dbReference type="RefSeq" id="WP_086081050.1">
    <property type="nucleotide sequence ID" value="NZ_CP021111.1"/>
</dbReference>
<dbReference type="OrthoDB" id="9805504at2"/>
<feature type="domain" description="TNase-like" evidence="5">
    <location>
        <begin position="67"/>
        <end position="199"/>
    </location>
</feature>
<accession>A0A1W6ZJI0</accession>
<keyword evidence="1" id="KW-0540">Nuclease</keyword>
<dbReference type="EMBL" id="CP021111">
    <property type="protein sequence ID" value="ARP97405.1"/>
    <property type="molecule type" value="Genomic_DNA"/>
</dbReference>
<evidence type="ECO:0000313" key="6">
    <source>
        <dbReference type="EMBL" id="ARP97405.1"/>
    </source>
</evidence>